<evidence type="ECO:0000256" key="3">
    <source>
        <dbReference type="ARBA" id="ARBA00022801"/>
    </source>
</evidence>
<proteinExistence type="inferred from homology"/>
<accession>A0A418V0W6</accession>
<dbReference type="AlphaFoldDB" id="A0A418V0W6"/>
<dbReference type="EMBL" id="QYYD01000023">
    <property type="protein sequence ID" value="RJF69492.1"/>
    <property type="molecule type" value="Genomic_DNA"/>
</dbReference>
<sequence length="336" mass="35906">MKAIRTILVALLLSILGVGIAAAAAPQVRTQAPGYYRMMLGQFEITALLDGTHTFPVGKVMLRNETEADGKRRAVQLSEAHPGEAEALLAAERLSIPLEGAINAFLINTGDRLVLIDSGAGSLYGDCCGHLIANLRAAGYQPEQVDEIYLTHLHADHVGGIAPNGKAAFANAIVRVNQKDVDYWLDPASEGKAPAFLKSMFEGDRASLKPYQESGRLKPFKDGEQLSPGIRAIPTSGHTPGHTSYEVSSNGQRLLVWGDLVHVAPIQFRNPAITLTYDSDPFAAEAQRTAMFADAATSGTWIAAAHIAFPGIGHIVPSGERFAWIPASYTTLLGTK</sequence>
<name>A0A418V0W6_RHOPL</name>
<dbReference type="SMART" id="SM00849">
    <property type="entry name" value="Lactamase_B"/>
    <property type="match status" value="1"/>
</dbReference>
<keyword evidence="3 7" id="KW-0378">Hydrolase</keyword>
<evidence type="ECO:0000313" key="7">
    <source>
        <dbReference type="EMBL" id="RJF69492.1"/>
    </source>
</evidence>
<evidence type="ECO:0000256" key="2">
    <source>
        <dbReference type="ARBA" id="ARBA00022723"/>
    </source>
</evidence>
<evidence type="ECO:0000256" key="1">
    <source>
        <dbReference type="ARBA" id="ARBA00007749"/>
    </source>
</evidence>
<organism evidence="7 8">
    <name type="scientific">Rhodopseudomonas palustris</name>
    <dbReference type="NCBI Taxonomy" id="1076"/>
    <lineage>
        <taxon>Bacteria</taxon>
        <taxon>Pseudomonadati</taxon>
        <taxon>Pseudomonadota</taxon>
        <taxon>Alphaproteobacteria</taxon>
        <taxon>Hyphomicrobiales</taxon>
        <taxon>Nitrobacteraceae</taxon>
        <taxon>Rhodopseudomonas</taxon>
    </lineage>
</organism>
<evidence type="ECO:0000259" key="6">
    <source>
        <dbReference type="SMART" id="SM00849"/>
    </source>
</evidence>
<keyword evidence="5" id="KW-0732">Signal</keyword>
<dbReference type="Pfam" id="PF00753">
    <property type="entry name" value="Lactamase_B"/>
    <property type="match status" value="1"/>
</dbReference>
<dbReference type="Gene3D" id="3.60.15.10">
    <property type="entry name" value="Ribonuclease Z/Hydroxyacylglutathione hydrolase-like"/>
    <property type="match status" value="1"/>
</dbReference>
<dbReference type="InterPro" id="IPR036866">
    <property type="entry name" value="RibonucZ/Hydroxyglut_hydro"/>
</dbReference>
<reference evidence="7 8" key="1">
    <citation type="submission" date="2018-09" db="EMBL/GenBank/DDBJ databases">
        <title>Draft genome sequence of Rhodopseudomonas palustris 2.1.18.</title>
        <authorList>
            <person name="Robertson S.L."/>
            <person name="Meyer T.E."/>
            <person name="Kyndt J.A."/>
        </authorList>
    </citation>
    <scope>NUCLEOTIDE SEQUENCE [LARGE SCALE GENOMIC DNA]</scope>
    <source>
        <strain evidence="7 8">2.1.18</strain>
    </source>
</reference>
<feature type="chain" id="PRO_5018991854" evidence="5">
    <location>
        <begin position="24"/>
        <end position="336"/>
    </location>
</feature>
<evidence type="ECO:0000313" key="8">
    <source>
        <dbReference type="Proteomes" id="UP000285523"/>
    </source>
</evidence>
<evidence type="ECO:0000256" key="4">
    <source>
        <dbReference type="ARBA" id="ARBA00022833"/>
    </source>
</evidence>
<dbReference type="GO" id="GO:0016787">
    <property type="term" value="F:hydrolase activity"/>
    <property type="evidence" value="ECO:0007669"/>
    <property type="project" value="UniProtKB-KW"/>
</dbReference>
<dbReference type="Proteomes" id="UP000285523">
    <property type="component" value="Unassembled WGS sequence"/>
</dbReference>
<keyword evidence="4" id="KW-0862">Zinc</keyword>
<feature type="domain" description="Metallo-beta-lactamase" evidence="6">
    <location>
        <begin position="101"/>
        <end position="306"/>
    </location>
</feature>
<dbReference type="OrthoDB" id="9803916at2"/>
<dbReference type="PANTHER" id="PTHR42978">
    <property type="entry name" value="QUORUM-QUENCHING LACTONASE YTNP-RELATED-RELATED"/>
    <property type="match status" value="1"/>
</dbReference>
<dbReference type="InterPro" id="IPR001279">
    <property type="entry name" value="Metallo-B-lactamas"/>
</dbReference>
<gene>
    <name evidence="7" type="ORF">D4Q52_20245</name>
</gene>
<dbReference type="RefSeq" id="WP_119858378.1">
    <property type="nucleotide sequence ID" value="NZ_QYYD01000023.1"/>
</dbReference>
<dbReference type="CDD" id="cd07720">
    <property type="entry name" value="OPHC2-like_MBL-fold"/>
    <property type="match status" value="1"/>
</dbReference>
<feature type="signal peptide" evidence="5">
    <location>
        <begin position="1"/>
        <end position="23"/>
    </location>
</feature>
<protein>
    <submittedName>
        <fullName evidence="7">MBL fold metallo-hydrolase</fullName>
    </submittedName>
</protein>
<comment type="similarity">
    <text evidence="1">Belongs to the metallo-beta-lactamase superfamily.</text>
</comment>
<dbReference type="SUPFAM" id="SSF56281">
    <property type="entry name" value="Metallo-hydrolase/oxidoreductase"/>
    <property type="match status" value="1"/>
</dbReference>
<dbReference type="PANTHER" id="PTHR42978:SF6">
    <property type="entry name" value="QUORUM-QUENCHING LACTONASE YTNP-RELATED"/>
    <property type="match status" value="1"/>
</dbReference>
<keyword evidence="2" id="KW-0479">Metal-binding</keyword>
<dbReference type="InterPro" id="IPR051013">
    <property type="entry name" value="MBL_superfamily_lactonases"/>
</dbReference>
<comment type="caution">
    <text evidence="7">The sequence shown here is derived from an EMBL/GenBank/DDBJ whole genome shotgun (WGS) entry which is preliminary data.</text>
</comment>
<evidence type="ECO:0000256" key="5">
    <source>
        <dbReference type="SAM" id="SignalP"/>
    </source>
</evidence>
<dbReference type="GO" id="GO:0046872">
    <property type="term" value="F:metal ion binding"/>
    <property type="evidence" value="ECO:0007669"/>
    <property type="project" value="UniProtKB-KW"/>
</dbReference>